<dbReference type="InterPro" id="IPR051354">
    <property type="entry name" value="Transposase_27_IS1"/>
</dbReference>
<dbReference type="SUPFAM" id="SSF46689">
    <property type="entry name" value="Homeodomain-like"/>
    <property type="match status" value="1"/>
</dbReference>
<name>A0ABU2CX69_9EURY</name>
<keyword evidence="4" id="KW-0233">DNA recombination</keyword>
<dbReference type="InterPro" id="IPR036388">
    <property type="entry name" value="WH-like_DNA-bd_sf"/>
</dbReference>
<comment type="caution">
    <text evidence="5">The sequence shown here is derived from an EMBL/GenBank/DDBJ whole genome shotgun (WGS) entry which is preliminary data.</text>
</comment>
<protein>
    <submittedName>
        <fullName evidence="5">IS1 family transposase</fullName>
    </submittedName>
</protein>
<evidence type="ECO:0000256" key="2">
    <source>
        <dbReference type="ARBA" id="ARBA00008841"/>
    </source>
</evidence>
<dbReference type="InterPro" id="IPR009057">
    <property type="entry name" value="Homeodomain-like_sf"/>
</dbReference>
<reference evidence="6" key="1">
    <citation type="submission" date="2023-07" db="EMBL/GenBank/DDBJ databases">
        <title>Whole-genome sequencing of a new Methanosarcina sp. Z-7115.</title>
        <authorList>
            <person name="Zhilina T.N."/>
            <person name="Merkel A.Y."/>
        </authorList>
    </citation>
    <scope>NUCLEOTIDE SEQUENCE [LARGE SCALE GENOMIC DNA]</scope>
    <source>
        <strain evidence="6">Z-7115</strain>
    </source>
</reference>
<dbReference type="Pfam" id="PF03400">
    <property type="entry name" value="DDE_Tnp_IS1"/>
    <property type="match status" value="1"/>
</dbReference>
<evidence type="ECO:0000313" key="5">
    <source>
        <dbReference type="EMBL" id="MDR7664286.1"/>
    </source>
</evidence>
<sequence length="226" mass="26443">MNCPKCNSSSHKKNGIVGGRQRYKCSDCGYNYTVELKSTAFSASVKRQALQLYLEGLGFRSIGRFLGVSHVSVQRWIKKFGKELEALKSENEISIVELDEMHTYIGNKKYCWIWIAVDRVGKKFINCSFGSRGTETGKLLWEKLKKKYIEKVMTDHWRAYKEFLPEKIHTQSKAETFTVEGYNSILRHFLARLRRKTKCYTKSLEMLKYSVLLLMKYRNKELTIFS</sequence>
<dbReference type="PANTHER" id="PTHR33293">
    <property type="entry name" value="INSERTION ELEMENT IS1 1 PROTEIN INSB-RELATED"/>
    <property type="match status" value="1"/>
</dbReference>
<organism evidence="5 6">
    <name type="scientific">Methanosarcina baikalica</name>
    <dbReference type="NCBI Taxonomy" id="3073890"/>
    <lineage>
        <taxon>Archaea</taxon>
        <taxon>Methanobacteriati</taxon>
        <taxon>Methanobacteriota</taxon>
        <taxon>Stenosarchaea group</taxon>
        <taxon>Methanomicrobia</taxon>
        <taxon>Methanosarcinales</taxon>
        <taxon>Methanosarcinaceae</taxon>
        <taxon>Methanosarcina</taxon>
    </lineage>
</organism>
<dbReference type="InterPro" id="IPR005063">
    <property type="entry name" value="Transposase_27"/>
</dbReference>
<evidence type="ECO:0000313" key="6">
    <source>
        <dbReference type="Proteomes" id="UP001246244"/>
    </source>
</evidence>
<evidence type="ECO:0000256" key="3">
    <source>
        <dbReference type="ARBA" id="ARBA00022578"/>
    </source>
</evidence>
<keyword evidence="3" id="KW-0815">Transposition</keyword>
<dbReference type="RefSeq" id="WP_310574314.1">
    <property type="nucleotide sequence ID" value="NZ_JAVKPK010000001.1"/>
</dbReference>
<dbReference type="NCBIfam" id="NF033558">
    <property type="entry name" value="transpos_IS1"/>
    <property type="match status" value="1"/>
</dbReference>
<comment type="function">
    <text evidence="1">Absolutely required for transposition of IS1.</text>
</comment>
<dbReference type="EMBL" id="JAVKPK010000001">
    <property type="protein sequence ID" value="MDR7664286.1"/>
    <property type="molecule type" value="Genomic_DNA"/>
</dbReference>
<proteinExistence type="inferred from homology"/>
<dbReference type="Gene3D" id="1.10.10.10">
    <property type="entry name" value="Winged helix-like DNA-binding domain superfamily/Winged helix DNA-binding domain"/>
    <property type="match status" value="1"/>
</dbReference>
<comment type="similarity">
    <text evidence="2">Belongs to the transposase 27 family.</text>
</comment>
<evidence type="ECO:0000256" key="1">
    <source>
        <dbReference type="ARBA" id="ARBA00004091"/>
    </source>
</evidence>
<dbReference type="Proteomes" id="UP001246244">
    <property type="component" value="Unassembled WGS sequence"/>
</dbReference>
<evidence type="ECO:0000256" key="4">
    <source>
        <dbReference type="ARBA" id="ARBA00023172"/>
    </source>
</evidence>
<gene>
    <name evidence="5" type="ORF">RG963_00515</name>
</gene>
<keyword evidence="6" id="KW-1185">Reference proteome</keyword>
<dbReference type="Pfam" id="PF13384">
    <property type="entry name" value="HTH_23"/>
    <property type="match status" value="1"/>
</dbReference>
<dbReference type="PANTHER" id="PTHR33293:SF1">
    <property type="entry name" value="INSERTION ELEMENT IS1 1 PROTEIN INSB-RELATED"/>
    <property type="match status" value="1"/>
</dbReference>
<accession>A0ABU2CX69</accession>